<dbReference type="AlphaFoldDB" id="A0A8S2X620"/>
<evidence type="ECO:0000313" key="3">
    <source>
        <dbReference type="Proteomes" id="UP000676336"/>
    </source>
</evidence>
<accession>A0A8S2X620</accession>
<feature type="region of interest" description="Disordered" evidence="1">
    <location>
        <begin position="40"/>
        <end position="61"/>
    </location>
</feature>
<protein>
    <submittedName>
        <fullName evidence="2">Uncharacterized protein</fullName>
    </submittedName>
</protein>
<organism evidence="2 3">
    <name type="scientific">Rotaria magnacalcarata</name>
    <dbReference type="NCBI Taxonomy" id="392030"/>
    <lineage>
        <taxon>Eukaryota</taxon>
        <taxon>Metazoa</taxon>
        <taxon>Spiralia</taxon>
        <taxon>Gnathifera</taxon>
        <taxon>Rotifera</taxon>
        <taxon>Eurotatoria</taxon>
        <taxon>Bdelloidea</taxon>
        <taxon>Philodinida</taxon>
        <taxon>Philodinidae</taxon>
        <taxon>Rotaria</taxon>
    </lineage>
</organism>
<dbReference type="EMBL" id="CAJOBI010076583">
    <property type="protein sequence ID" value="CAF4480479.1"/>
    <property type="molecule type" value="Genomic_DNA"/>
</dbReference>
<name>A0A8S2X620_9BILA</name>
<feature type="non-terminal residue" evidence="2">
    <location>
        <position position="124"/>
    </location>
</feature>
<gene>
    <name evidence="2" type="ORF">SMN809_LOCUS34009</name>
</gene>
<proteinExistence type="predicted"/>
<reference evidence="2" key="1">
    <citation type="submission" date="2021-02" db="EMBL/GenBank/DDBJ databases">
        <authorList>
            <person name="Nowell W R."/>
        </authorList>
    </citation>
    <scope>NUCLEOTIDE SEQUENCE</scope>
</reference>
<dbReference type="Proteomes" id="UP000676336">
    <property type="component" value="Unassembled WGS sequence"/>
</dbReference>
<comment type="caution">
    <text evidence="2">The sequence shown here is derived from an EMBL/GenBank/DDBJ whole genome shotgun (WGS) entry which is preliminary data.</text>
</comment>
<evidence type="ECO:0000256" key="1">
    <source>
        <dbReference type="SAM" id="MobiDB-lite"/>
    </source>
</evidence>
<feature type="compositionally biased region" description="Low complexity" evidence="1">
    <location>
        <begin position="43"/>
        <end position="53"/>
    </location>
</feature>
<evidence type="ECO:0000313" key="2">
    <source>
        <dbReference type="EMBL" id="CAF4480479.1"/>
    </source>
</evidence>
<sequence length="124" mass="13700">MTSSGCLSSNNCDPRLSAIPRLNLPVSPCLNVQNQLHKSASLTTTPTSTSPSPNQFHTPTFVIQPRFPPSNMLGFPRPPSLPLPPSAPLLLRKNIEFKPAEQEILDNNFFSTFNMKQNEPKSQN</sequence>